<keyword evidence="3" id="KW-0238">DNA-binding</keyword>
<keyword evidence="7" id="KW-1185">Reference proteome</keyword>
<organism evidence="6 7">
    <name type="scientific">Cytophaga hutchinsonii (strain ATCC 33406 / DSM 1761 / CIP 103989 / NBRC 15051 / NCIMB 9469 / D465)</name>
    <dbReference type="NCBI Taxonomy" id="269798"/>
    <lineage>
        <taxon>Bacteria</taxon>
        <taxon>Pseudomonadati</taxon>
        <taxon>Bacteroidota</taxon>
        <taxon>Cytophagia</taxon>
        <taxon>Cytophagales</taxon>
        <taxon>Cytophagaceae</taxon>
        <taxon>Cytophaga</taxon>
    </lineage>
</organism>
<evidence type="ECO:0000256" key="2">
    <source>
        <dbReference type="ARBA" id="ARBA00023015"/>
    </source>
</evidence>
<dbReference type="InterPro" id="IPR036594">
    <property type="entry name" value="Meth_synthase_dom"/>
</dbReference>
<keyword evidence="4" id="KW-0804">Transcription</keyword>
<dbReference type="Gene3D" id="1.10.1660.10">
    <property type="match status" value="1"/>
</dbReference>
<evidence type="ECO:0000256" key="3">
    <source>
        <dbReference type="ARBA" id="ARBA00023125"/>
    </source>
</evidence>
<dbReference type="EMBL" id="CP000383">
    <property type="protein sequence ID" value="ABG59298.1"/>
    <property type="molecule type" value="Genomic_DNA"/>
</dbReference>
<dbReference type="Pfam" id="PF02607">
    <property type="entry name" value="B12-binding_2"/>
    <property type="match status" value="1"/>
</dbReference>
<dbReference type="Gene3D" id="1.10.1240.10">
    <property type="entry name" value="Methionine synthase domain"/>
    <property type="match status" value="1"/>
</dbReference>
<dbReference type="OrthoDB" id="9800334at2"/>
<dbReference type="AlphaFoldDB" id="A0A6N4SSA1"/>
<evidence type="ECO:0000313" key="7">
    <source>
        <dbReference type="Proteomes" id="UP000001822"/>
    </source>
</evidence>
<proteinExistence type="predicted"/>
<dbReference type="GO" id="GO:0003700">
    <property type="term" value="F:DNA-binding transcription factor activity"/>
    <property type="evidence" value="ECO:0007669"/>
    <property type="project" value="InterPro"/>
</dbReference>
<evidence type="ECO:0000313" key="6">
    <source>
        <dbReference type="EMBL" id="ABG59298.1"/>
    </source>
</evidence>
<dbReference type="InterPro" id="IPR003759">
    <property type="entry name" value="Cbl-bd_cap"/>
</dbReference>
<dbReference type="Gene3D" id="3.40.50.280">
    <property type="entry name" value="Cobalamin-binding domain"/>
    <property type="match status" value="1"/>
</dbReference>
<dbReference type="InterPro" id="IPR009061">
    <property type="entry name" value="DNA-bd_dom_put_sf"/>
</dbReference>
<feature type="domain" description="HTH merR-type" evidence="5">
    <location>
        <begin position="1"/>
        <end position="72"/>
    </location>
</feature>
<accession>A0A6N4SSA1</accession>
<dbReference type="PANTHER" id="PTHR30204">
    <property type="entry name" value="REDOX-CYCLING DRUG-SENSING TRANSCRIPTIONAL ACTIVATOR SOXR"/>
    <property type="match status" value="1"/>
</dbReference>
<dbReference type="PROSITE" id="PS50937">
    <property type="entry name" value="HTH_MERR_2"/>
    <property type="match status" value="1"/>
</dbReference>
<name>A0A6N4SSA1_CYTH3</name>
<dbReference type="SUPFAM" id="SSF46955">
    <property type="entry name" value="Putative DNA-binding domain"/>
    <property type="match status" value="1"/>
</dbReference>
<dbReference type="InterPro" id="IPR047057">
    <property type="entry name" value="MerR_fam"/>
</dbReference>
<sequence length="295" mass="34002">MSQYSISDLEKLSGIKAHTIRIWEQRYNLLTPVRSDGNIRSYDDDQVRRLLNVSTLIKLGIKISRISQLTDGEINELLEQSIQQAADEDAKVSVYIHTLIAAGIDYNEYEFDKAFKQAVKKYGLVICYQKVIYPMLVKIGLLWGKSEMLPAQEHFISNLLKQKLHHAIEQLPVPPATAETWLLFLPEEEDHELGLLLSAFLIRASNKRVVYLGQRVPYYNLQAVIDGVEPECLQYFIVRYHTAEWLQTLMNNMQKDFPGIKKYICGAAYLFEDVKLPKDHVWISGIDAFIQLLNK</sequence>
<gene>
    <name evidence="6" type="ordered locus">CHU_2032</name>
</gene>
<dbReference type="CDD" id="cd01104">
    <property type="entry name" value="HTH_MlrA-CarA"/>
    <property type="match status" value="1"/>
</dbReference>
<protein>
    <submittedName>
        <fullName evidence="6">Transcriptional regulator, MerR family</fullName>
    </submittedName>
</protein>
<dbReference type="Pfam" id="PF13411">
    <property type="entry name" value="MerR_1"/>
    <property type="match status" value="1"/>
</dbReference>
<evidence type="ECO:0000256" key="4">
    <source>
        <dbReference type="ARBA" id="ARBA00023163"/>
    </source>
</evidence>
<reference evidence="6 7" key="1">
    <citation type="journal article" date="2007" name="Appl. Environ. Microbiol.">
        <title>Genome sequence of the cellulolytic gliding bacterium Cytophaga hutchinsonii.</title>
        <authorList>
            <person name="Xie G."/>
            <person name="Bruce D.C."/>
            <person name="Challacombe J.F."/>
            <person name="Chertkov O."/>
            <person name="Detter J.C."/>
            <person name="Gilna P."/>
            <person name="Han C.S."/>
            <person name="Lucas S."/>
            <person name="Misra M."/>
            <person name="Myers G.L."/>
            <person name="Richardson P."/>
            <person name="Tapia R."/>
            <person name="Thayer N."/>
            <person name="Thompson L.S."/>
            <person name="Brettin T.S."/>
            <person name="Henrissat B."/>
            <person name="Wilson D.B."/>
            <person name="McBride M.J."/>
        </authorList>
    </citation>
    <scope>NUCLEOTIDE SEQUENCE [LARGE SCALE GENOMIC DNA]</scope>
    <source>
        <strain evidence="7">ATCC 33406 / DSM 1761 / CIP 103989 / NBRC 15051 / NCIMB 9469 / D465</strain>
    </source>
</reference>
<dbReference type="InterPro" id="IPR000551">
    <property type="entry name" value="MerR-type_HTH_dom"/>
</dbReference>
<dbReference type="SMART" id="SM00422">
    <property type="entry name" value="HTH_MERR"/>
    <property type="match status" value="1"/>
</dbReference>
<dbReference type="KEGG" id="chu:CHU_2032"/>
<evidence type="ECO:0000259" key="5">
    <source>
        <dbReference type="PROSITE" id="PS50937"/>
    </source>
</evidence>
<dbReference type="Proteomes" id="UP000001822">
    <property type="component" value="Chromosome"/>
</dbReference>
<evidence type="ECO:0000256" key="1">
    <source>
        <dbReference type="ARBA" id="ARBA00022491"/>
    </source>
</evidence>
<keyword evidence="2" id="KW-0805">Transcription regulation</keyword>
<keyword evidence="1" id="KW-0678">Repressor</keyword>
<dbReference type="PANTHER" id="PTHR30204:SF69">
    <property type="entry name" value="MERR-FAMILY TRANSCRIPTIONAL REGULATOR"/>
    <property type="match status" value="1"/>
</dbReference>
<dbReference type="RefSeq" id="WP_011585415.1">
    <property type="nucleotide sequence ID" value="NC_008255.1"/>
</dbReference>
<dbReference type="GO" id="GO:0003677">
    <property type="term" value="F:DNA binding"/>
    <property type="evidence" value="ECO:0007669"/>
    <property type="project" value="UniProtKB-KW"/>
</dbReference>